<evidence type="ECO:0000259" key="3">
    <source>
        <dbReference type="Pfam" id="PF23643"/>
    </source>
</evidence>
<dbReference type="Pfam" id="PF06159">
    <property type="entry name" value="TRAPPC13_N"/>
    <property type="match status" value="1"/>
</dbReference>
<evidence type="ECO:0000259" key="4">
    <source>
        <dbReference type="Pfam" id="PF23647"/>
    </source>
</evidence>
<dbReference type="InterPro" id="IPR010378">
    <property type="entry name" value="TRAPPC13"/>
</dbReference>
<gene>
    <name evidence="6" type="primary">LOC106813479</name>
</gene>
<reference evidence="6" key="1">
    <citation type="submission" date="2025-08" db="UniProtKB">
        <authorList>
            <consortium name="RefSeq"/>
        </authorList>
    </citation>
    <scope>IDENTIFICATION</scope>
</reference>
<dbReference type="InterPro" id="IPR055429">
    <property type="entry name" value="TRAPPC13_M"/>
</dbReference>
<sequence>MEAGKDREHLLALKVMRLTKPSFFSDPRLPVDPHDLTGSLQHTMSGKIWAVESCDQFPISDLLTLPQSFGNIFLGETFTSCISIHNESDQLAKDVAIKADLQTSSQRVSLSANTPEVIQELAPDASIDDVISHEVKELGTHILVCAVSYTTLLGEKLYFRKFFKFQVLKPIDVKTKFYNYEDEMVYLEVQIQNITSSLICMEKVVLEPSALYSVKNLNTVNTSQKTTFGDIAYLGPLDTRQFLYCLHPVPGSTDWTALHGVTVIGKLDIIWKSNMGEKGRLQTSPLQRMAPGHGDIRFELISSPDVAELEKTLHLTCKLTNCVERTMELGLSLQNYHQIGLLWCGIANKQLGRLEANSSMELNLKILYTKPGLQSISGIRVTDTFLKRTYEYDDIGQVLVMQSVC</sequence>
<dbReference type="Pfam" id="PF23647">
    <property type="entry name" value="TRAPPC13_M"/>
    <property type="match status" value="1"/>
</dbReference>
<dbReference type="GeneID" id="106813479"/>
<evidence type="ECO:0000313" key="5">
    <source>
        <dbReference type="Proteomes" id="UP000695022"/>
    </source>
</evidence>
<dbReference type="InterPro" id="IPR055428">
    <property type="entry name" value="TRAPPC13_C"/>
</dbReference>
<keyword evidence="5" id="KW-1185">Reference proteome</keyword>
<dbReference type="Pfam" id="PF23643">
    <property type="entry name" value="TRAPPC13_C"/>
    <property type="match status" value="1"/>
</dbReference>
<accession>A0ABM1ELN8</accession>
<comment type="similarity">
    <text evidence="1">Belongs to the TRAPPC13 family.</text>
</comment>
<feature type="domain" description="Trafficking protein particle complex subunit 13 N-terminal" evidence="2">
    <location>
        <begin position="9"/>
        <end position="167"/>
    </location>
</feature>
<dbReference type="PANTHER" id="PTHR13134">
    <property type="entry name" value="TRAFFICKING PROTEIN PARTICLE COMPLEX SUBUNIT 13"/>
    <property type="match status" value="1"/>
</dbReference>
<dbReference type="PANTHER" id="PTHR13134:SF3">
    <property type="entry name" value="TRAFFICKING PROTEIN PARTICLE COMPLEX SUBUNIT 13"/>
    <property type="match status" value="1"/>
</dbReference>
<dbReference type="RefSeq" id="XP_014673109.1">
    <property type="nucleotide sequence ID" value="XM_014817623.1"/>
</dbReference>
<dbReference type="Proteomes" id="UP000695022">
    <property type="component" value="Unplaced"/>
</dbReference>
<evidence type="ECO:0000259" key="2">
    <source>
        <dbReference type="Pfam" id="PF06159"/>
    </source>
</evidence>
<dbReference type="InterPro" id="IPR055427">
    <property type="entry name" value="TRAPPC13_N"/>
</dbReference>
<feature type="domain" description="Trafficking protein particle complex subunit 13 middle" evidence="4">
    <location>
        <begin position="171"/>
        <end position="291"/>
    </location>
</feature>
<name>A0ABM1ELN8_PRICU</name>
<evidence type="ECO:0000256" key="1">
    <source>
        <dbReference type="ARBA" id="ARBA00010785"/>
    </source>
</evidence>
<protein>
    <submittedName>
        <fullName evidence="6">Trafficking protein particle complex subunit 13-like</fullName>
    </submittedName>
</protein>
<feature type="domain" description="Trafficking protein particle complex subunit 13 C-terminal" evidence="3">
    <location>
        <begin position="304"/>
        <end position="400"/>
    </location>
</feature>
<organism evidence="5 6">
    <name type="scientific">Priapulus caudatus</name>
    <name type="common">Priapulid worm</name>
    <dbReference type="NCBI Taxonomy" id="37621"/>
    <lineage>
        <taxon>Eukaryota</taxon>
        <taxon>Metazoa</taxon>
        <taxon>Ecdysozoa</taxon>
        <taxon>Scalidophora</taxon>
        <taxon>Priapulida</taxon>
        <taxon>Priapulimorpha</taxon>
        <taxon>Priapulimorphida</taxon>
        <taxon>Priapulidae</taxon>
        <taxon>Priapulus</taxon>
    </lineage>
</organism>
<proteinExistence type="inferred from homology"/>
<evidence type="ECO:0000313" key="6">
    <source>
        <dbReference type="RefSeq" id="XP_014673109.1"/>
    </source>
</evidence>